<dbReference type="Gene3D" id="3.40.50.12500">
    <property type="match status" value="1"/>
</dbReference>
<dbReference type="InterPro" id="IPR053714">
    <property type="entry name" value="Iso_Racemase_Enz_sf"/>
</dbReference>
<keyword evidence="2" id="KW-1185">Reference proteome</keyword>
<gene>
    <name evidence="1" type="ORF">HW532_11350</name>
</gene>
<dbReference type="PANTHER" id="PTHR40267">
    <property type="entry name" value="BLR3294 PROTEIN"/>
    <property type="match status" value="1"/>
</dbReference>
<evidence type="ECO:0000313" key="1">
    <source>
        <dbReference type="EMBL" id="QPC43233.1"/>
    </source>
</evidence>
<accession>A0A7S8C4K7</accession>
<reference evidence="1 2" key="1">
    <citation type="submission" date="2020-06" db="EMBL/GenBank/DDBJ databases">
        <title>Genome sequence of 2 isolates from Red Sea Mangroves.</title>
        <authorList>
            <person name="Sefrji F."/>
            <person name="Michoud G."/>
            <person name="Merlino G."/>
            <person name="Daffonchio D."/>
        </authorList>
    </citation>
    <scope>NUCLEOTIDE SEQUENCE [LARGE SCALE GENOMIC DNA]</scope>
    <source>
        <strain evidence="1 2">R1DC25</strain>
    </source>
</reference>
<evidence type="ECO:0000313" key="2">
    <source>
        <dbReference type="Proteomes" id="UP000593594"/>
    </source>
</evidence>
<dbReference type="Proteomes" id="UP000593594">
    <property type="component" value="Chromosome"/>
</dbReference>
<dbReference type="EMBL" id="CP058214">
    <property type="protein sequence ID" value="QPC43233.1"/>
    <property type="molecule type" value="Genomic_DNA"/>
</dbReference>
<name>A0A7S8C4K7_9HYPH</name>
<sequence length="265" mass="28700">MTDIAVTAPREADGTIMERHLPFETDGGIAERAAIGVVVLATDYTLEHEFRRLMDVPGVAFYHSRIRNEPHITPETLRAMEPRLTEAADLILPSDTLDVVAYGCTAASMAIGEERVFELINAARPTAKCTTPITAARAAFGAFGARRVGVLTPYSEDVNRIVADYIRARGVEVPVFGSFNEDDDRVVARITPGSIRSAVGRLAAKADIDAVFVSCTSVRLADAAHAIEEEIGLPVTSSNHALAWHCLRLAGIDDKRPEFGRLFAL</sequence>
<dbReference type="Pfam" id="PF17645">
    <property type="entry name" value="Amdase"/>
    <property type="match status" value="1"/>
</dbReference>
<proteinExistence type="predicted"/>
<dbReference type="RefSeq" id="WP_213160594.1">
    <property type="nucleotide sequence ID" value="NZ_CP058214.1"/>
</dbReference>
<dbReference type="InterPro" id="IPR026286">
    <property type="entry name" value="MaiA/AMDase"/>
</dbReference>
<organism evidence="1 2">
    <name type="scientific">Kaustia mangrovi</name>
    <dbReference type="NCBI Taxonomy" id="2593653"/>
    <lineage>
        <taxon>Bacteria</taxon>
        <taxon>Pseudomonadati</taxon>
        <taxon>Pseudomonadota</taxon>
        <taxon>Alphaproteobacteria</taxon>
        <taxon>Hyphomicrobiales</taxon>
        <taxon>Parvibaculaceae</taxon>
        <taxon>Kaustia</taxon>
    </lineage>
</organism>
<protein>
    <submittedName>
        <fullName evidence="1">Aspartate/glutamate racemase family protein</fullName>
    </submittedName>
</protein>
<dbReference type="PANTHER" id="PTHR40267:SF1">
    <property type="entry name" value="BLR3294 PROTEIN"/>
    <property type="match status" value="1"/>
</dbReference>
<dbReference type="KEGG" id="kmn:HW532_11350"/>
<dbReference type="PIRSF" id="PIRSF015736">
    <property type="entry name" value="MI"/>
    <property type="match status" value="1"/>
</dbReference>
<dbReference type="AlphaFoldDB" id="A0A7S8C4K7"/>